<reference evidence="2 3" key="1">
    <citation type="journal article" date="2011" name="Stand. Genomic Sci.">
        <title>Complete genome sequence of the acetate-degrading sulfate reducer Desulfobacca acetoxidans type strain (ASRB2).</title>
        <authorList>
            <person name="Goker M."/>
            <person name="Teshima H."/>
            <person name="Lapidus A."/>
            <person name="Nolan M."/>
            <person name="Lucas S."/>
            <person name="Hammon N."/>
            <person name="Deshpande S."/>
            <person name="Cheng J.F."/>
            <person name="Tapia R."/>
            <person name="Han C."/>
            <person name="Goodwin L."/>
            <person name="Pitluck S."/>
            <person name="Huntemann M."/>
            <person name="Liolios K."/>
            <person name="Ivanova N."/>
            <person name="Pagani I."/>
            <person name="Mavromatis K."/>
            <person name="Ovchinikova G."/>
            <person name="Pati A."/>
            <person name="Chen A."/>
            <person name="Palaniappan K."/>
            <person name="Land M."/>
            <person name="Hauser L."/>
            <person name="Brambilla E.M."/>
            <person name="Rohde M."/>
            <person name="Spring S."/>
            <person name="Detter J.C."/>
            <person name="Woyke T."/>
            <person name="Bristow J."/>
            <person name="Eisen J.A."/>
            <person name="Markowitz V."/>
            <person name="Hugenholtz P."/>
            <person name="Kyrpides N.C."/>
            <person name="Klenk H.P."/>
        </authorList>
    </citation>
    <scope>NUCLEOTIDE SEQUENCE [LARGE SCALE GENOMIC DNA]</scope>
    <source>
        <strain evidence="3">ATCC 700848 / DSM 11109 / ASRB2</strain>
    </source>
</reference>
<gene>
    <name evidence="2" type="ordered locus">Desac_1375</name>
</gene>
<sequence>MPIYEYQCQVCKAVSSFLILHRKEPFTPVCKRCGASNLSRVLSRVNVRLSEETRLERLADPARLGGLDENNPQSMARFMKDMAAATGEDLGAEEIDQMMEEAAGAGNGMGAEDMAGDDF</sequence>
<accession>F2NHP4</accession>
<dbReference type="OrthoDB" id="9806664at2"/>
<dbReference type="RefSeq" id="WP_013706343.1">
    <property type="nucleotide sequence ID" value="NC_015388.1"/>
</dbReference>
<name>F2NHP4_DESAR</name>
<dbReference type="HOGENOM" id="CLU_113286_1_0_7"/>
<dbReference type="InterPro" id="IPR013429">
    <property type="entry name" value="Regulatory_FmdB_Zinc_ribbon"/>
</dbReference>
<dbReference type="STRING" id="880072.Desac_1375"/>
<proteinExistence type="predicted"/>
<keyword evidence="3" id="KW-1185">Reference proteome</keyword>
<dbReference type="NCBIfam" id="TIGR02605">
    <property type="entry name" value="CxxC_CxxC_SSSS"/>
    <property type="match status" value="1"/>
</dbReference>
<dbReference type="AlphaFoldDB" id="F2NHP4"/>
<evidence type="ECO:0000313" key="3">
    <source>
        <dbReference type="Proteomes" id="UP000000483"/>
    </source>
</evidence>
<dbReference type="eggNOG" id="COG2331">
    <property type="taxonomic scope" value="Bacteria"/>
</dbReference>
<evidence type="ECO:0000259" key="1">
    <source>
        <dbReference type="SMART" id="SM00834"/>
    </source>
</evidence>
<dbReference type="Proteomes" id="UP000000483">
    <property type="component" value="Chromosome"/>
</dbReference>
<organism evidence="2 3">
    <name type="scientific">Desulfobacca acetoxidans (strain ATCC 700848 / DSM 11109 / ASRB2)</name>
    <dbReference type="NCBI Taxonomy" id="880072"/>
    <lineage>
        <taxon>Bacteria</taxon>
        <taxon>Pseudomonadati</taxon>
        <taxon>Thermodesulfobacteriota</taxon>
        <taxon>Desulfobaccia</taxon>
        <taxon>Desulfobaccales</taxon>
        <taxon>Desulfobaccaceae</taxon>
        <taxon>Desulfobacca</taxon>
    </lineage>
</organism>
<dbReference type="SMART" id="SM00834">
    <property type="entry name" value="CxxC_CXXC_SSSS"/>
    <property type="match status" value="1"/>
</dbReference>
<dbReference type="EMBL" id="CP002629">
    <property type="protein sequence ID" value="AEB09231.1"/>
    <property type="molecule type" value="Genomic_DNA"/>
</dbReference>
<reference evidence="3" key="2">
    <citation type="submission" date="2011-03" db="EMBL/GenBank/DDBJ databases">
        <title>The complete genome of Desulfobacca acetoxidans DSM 11109.</title>
        <authorList>
            <consortium name="US DOE Joint Genome Institute (JGI-PGF)"/>
            <person name="Lucas S."/>
            <person name="Copeland A."/>
            <person name="Lapidus A."/>
            <person name="Bruce D."/>
            <person name="Goodwin L."/>
            <person name="Pitluck S."/>
            <person name="Peters L."/>
            <person name="Kyrpides N."/>
            <person name="Mavromatis K."/>
            <person name="Ivanova N."/>
            <person name="Ovchinnikova G."/>
            <person name="Teshima H."/>
            <person name="Detter J.C."/>
            <person name="Han C."/>
            <person name="Land M."/>
            <person name="Hauser L."/>
            <person name="Markowitz V."/>
            <person name="Cheng J.-F."/>
            <person name="Hugenholtz P."/>
            <person name="Woyke T."/>
            <person name="Wu D."/>
            <person name="Spring S."/>
            <person name="Schueler E."/>
            <person name="Brambilla E."/>
            <person name="Klenk H.-P."/>
            <person name="Eisen J.A."/>
        </authorList>
    </citation>
    <scope>NUCLEOTIDE SEQUENCE [LARGE SCALE GENOMIC DNA]</scope>
    <source>
        <strain evidence="3">ATCC 700848 / DSM 11109 / ASRB2</strain>
    </source>
</reference>
<dbReference type="KEGG" id="dao:Desac_1375"/>
<feature type="domain" description="Putative regulatory protein FmdB zinc ribbon" evidence="1">
    <location>
        <begin position="1"/>
        <end position="43"/>
    </location>
</feature>
<evidence type="ECO:0000313" key="2">
    <source>
        <dbReference type="EMBL" id="AEB09231.1"/>
    </source>
</evidence>
<dbReference type="Pfam" id="PF09723">
    <property type="entry name" value="Zn_ribbon_8"/>
    <property type="match status" value="1"/>
</dbReference>
<protein>
    <submittedName>
        <fullName evidence="2">Regulatory protein, FmdB family</fullName>
    </submittedName>
</protein>